<feature type="signal peptide" evidence="9">
    <location>
        <begin position="1"/>
        <end position="22"/>
    </location>
</feature>
<evidence type="ECO:0000256" key="8">
    <source>
        <dbReference type="SAM" id="Phobius"/>
    </source>
</evidence>
<evidence type="ECO:0000259" key="11">
    <source>
        <dbReference type="PROSITE" id="PS50825"/>
    </source>
</evidence>
<keyword evidence="12" id="KW-0449">Lipoprotein</keyword>
<dbReference type="SUPFAM" id="SSF63825">
    <property type="entry name" value="YWTD domain"/>
    <property type="match status" value="1"/>
</dbReference>
<feature type="repeat" description="LDL-receptor class B" evidence="7">
    <location>
        <begin position="236"/>
        <end position="278"/>
    </location>
</feature>
<evidence type="ECO:0000256" key="6">
    <source>
        <dbReference type="PROSITE-ProRule" id="PRU00059"/>
    </source>
</evidence>
<feature type="repeat" description="LDL-receptor class B" evidence="7">
    <location>
        <begin position="323"/>
        <end position="366"/>
    </location>
</feature>
<keyword evidence="8" id="KW-0472">Membrane</keyword>
<feature type="repeat" description="LDL-receptor class B" evidence="7">
    <location>
        <begin position="193"/>
        <end position="235"/>
    </location>
</feature>
<dbReference type="PANTHER" id="PTHR46513">
    <property type="entry name" value="VITELLOGENIN RECEPTOR-LIKE PROTEIN-RELATED-RELATED"/>
    <property type="match status" value="1"/>
</dbReference>
<feature type="domain" description="HYR" evidence="11">
    <location>
        <begin position="440"/>
        <end position="523"/>
    </location>
</feature>
<dbReference type="Gene3D" id="2.120.10.30">
    <property type="entry name" value="TolB, C-terminal domain"/>
    <property type="match status" value="1"/>
</dbReference>
<evidence type="ECO:0000256" key="3">
    <source>
        <dbReference type="ARBA" id="ARBA00022737"/>
    </source>
</evidence>
<dbReference type="CDD" id="cd00041">
    <property type="entry name" value="CUB"/>
    <property type="match status" value="1"/>
</dbReference>
<keyword evidence="8" id="KW-1133">Transmembrane helix</keyword>
<dbReference type="EMBL" id="JAIZAY010000005">
    <property type="protein sequence ID" value="KAJ8042183.1"/>
    <property type="molecule type" value="Genomic_DNA"/>
</dbReference>
<feature type="domain" description="CUB" evidence="10">
    <location>
        <begin position="25"/>
        <end position="145"/>
    </location>
</feature>
<keyword evidence="3" id="KW-0677">Repeat</keyword>
<feature type="chain" id="PRO_5040134389" evidence="9">
    <location>
        <begin position="23"/>
        <end position="664"/>
    </location>
</feature>
<evidence type="ECO:0000313" key="12">
    <source>
        <dbReference type="EMBL" id="KAJ8042183.1"/>
    </source>
</evidence>
<dbReference type="FunFam" id="2.120.10.30:FF:000241">
    <property type="entry name" value="Low-density lipoprotein receptor-related protein 6"/>
    <property type="match status" value="1"/>
</dbReference>
<dbReference type="InterPro" id="IPR011042">
    <property type="entry name" value="6-blade_b-propeller_TolB-like"/>
</dbReference>
<dbReference type="InterPro" id="IPR050778">
    <property type="entry name" value="Cueball_EGF_LRP_Nidogen"/>
</dbReference>
<comment type="caution">
    <text evidence="6">Lacks conserved residue(s) required for the propagation of feature annotation.</text>
</comment>
<dbReference type="FunFam" id="2.60.120.290:FF:000013">
    <property type="entry name" value="Membrane frizzled-related protein"/>
    <property type="match status" value="1"/>
</dbReference>
<dbReference type="SMART" id="SM00135">
    <property type="entry name" value="LY"/>
    <property type="match status" value="5"/>
</dbReference>
<keyword evidence="13" id="KW-1185">Reference proteome</keyword>
<dbReference type="PANTHER" id="PTHR46513:SF13">
    <property type="entry name" value="EGF-LIKE DOMAIN-CONTAINING PROTEIN"/>
    <property type="match status" value="1"/>
</dbReference>
<dbReference type="PROSITE" id="PS01180">
    <property type="entry name" value="CUB"/>
    <property type="match status" value="1"/>
</dbReference>
<feature type="transmembrane region" description="Helical" evidence="8">
    <location>
        <begin position="619"/>
        <end position="642"/>
    </location>
</feature>
<organism evidence="12 13">
    <name type="scientific">Holothuria leucospilota</name>
    <name type="common">Black long sea cucumber</name>
    <name type="synonym">Mertensiothuria leucospilota</name>
    <dbReference type="NCBI Taxonomy" id="206669"/>
    <lineage>
        <taxon>Eukaryota</taxon>
        <taxon>Metazoa</taxon>
        <taxon>Echinodermata</taxon>
        <taxon>Eleutherozoa</taxon>
        <taxon>Echinozoa</taxon>
        <taxon>Holothuroidea</taxon>
        <taxon>Aspidochirotacea</taxon>
        <taxon>Aspidochirotida</taxon>
        <taxon>Holothuriidae</taxon>
        <taxon>Holothuria</taxon>
    </lineage>
</organism>
<feature type="domain" description="HYR" evidence="11">
    <location>
        <begin position="524"/>
        <end position="607"/>
    </location>
</feature>
<keyword evidence="1" id="KW-0245">EGF-like domain</keyword>
<dbReference type="SUPFAM" id="SSF49854">
    <property type="entry name" value="Spermadhesin, CUB domain"/>
    <property type="match status" value="1"/>
</dbReference>
<dbReference type="InterPro" id="IPR000033">
    <property type="entry name" value="LDLR_classB_rpt"/>
</dbReference>
<feature type="repeat" description="LDL-receptor class B" evidence="7">
    <location>
        <begin position="279"/>
        <end position="322"/>
    </location>
</feature>
<dbReference type="AlphaFoldDB" id="A0A9Q1CAK6"/>
<evidence type="ECO:0000256" key="2">
    <source>
        <dbReference type="ARBA" id="ARBA00022729"/>
    </source>
</evidence>
<keyword evidence="12" id="KW-0675">Receptor</keyword>
<dbReference type="Pfam" id="PF00058">
    <property type="entry name" value="Ldl_recept_b"/>
    <property type="match status" value="3"/>
</dbReference>
<dbReference type="Gene3D" id="2.60.120.290">
    <property type="entry name" value="Spermadhesin, CUB domain"/>
    <property type="match status" value="1"/>
</dbReference>
<comment type="caution">
    <text evidence="12">The sequence shown here is derived from an EMBL/GenBank/DDBJ whole genome shotgun (WGS) entry which is preliminary data.</text>
</comment>
<dbReference type="SMART" id="SM00042">
    <property type="entry name" value="CUB"/>
    <property type="match status" value="1"/>
</dbReference>
<keyword evidence="8" id="KW-0812">Transmembrane</keyword>
<protein>
    <submittedName>
        <fullName evidence="12">Low-density lipoprotein receptor-related protein 4</fullName>
    </submittedName>
</protein>
<evidence type="ECO:0000256" key="7">
    <source>
        <dbReference type="PROSITE-ProRule" id="PRU00461"/>
    </source>
</evidence>
<dbReference type="PROSITE" id="PS51120">
    <property type="entry name" value="LDLRB"/>
    <property type="match status" value="4"/>
</dbReference>
<dbReference type="PROSITE" id="PS50825">
    <property type="entry name" value="HYR"/>
    <property type="match status" value="2"/>
</dbReference>
<name>A0A9Q1CAK6_HOLLE</name>
<evidence type="ECO:0000313" key="13">
    <source>
        <dbReference type="Proteomes" id="UP001152320"/>
    </source>
</evidence>
<dbReference type="Pfam" id="PF02494">
    <property type="entry name" value="HYR"/>
    <property type="match status" value="1"/>
</dbReference>
<dbReference type="InterPro" id="IPR000859">
    <property type="entry name" value="CUB_dom"/>
</dbReference>
<proteinExistence type="predicted"/>
<evidence type="ECO:0000259" key="10">
    <source>
        <dbReference type="PROSITE" id="PS01180"/>
    </source>
</evidence>
<gene>
    <name evidence="12" type="ORF">HOLleu_13180</name>
</gene>
<keyword evidence="2 9" id="KW-0732">Signal</keyword>
<dbReference type="InterPro" id="IPR035914">
    <property type="entry name" value="Sperma_CUB_dom_sf"/>
</dbReference>
<evidence type="ECO:0000256" key="5">
    <source>
        <dbReference type="ARBA" id="ARBA00023180"/>
    </source>
</evidence>
<dbReference type="Proteomes" id="UP001152320">
    <property type="component" value="Chromosome 5"/>
</dbReference>
<reference evidence="12" key="1">
    <citation type="submission" date="2021-10" db="EMBL/GenBank/DDBJ databases">
        <title>Tropical sea cucumber genome reveals ecological adaptation and Cuvierian tubules defense mechanism.</title>
        <authorList>
            <person name="Chen T."/>
        </authorList>
    </citation>
    <scope>NUCLEOTIDE SEQUENCE</scope>
    <source>
        <strain evidence="12">Nanhai2018</strain>
        <tissue evidence="12">Muscle</tissue>
    </source>
</reference>
<dbReference type="Pfam" id="PF00431">
    <property type="entry name" value="CUB"/>
    <property type="match status" value="1"/>
</dbReference>
<dbReference type="InterPro" id="IPR003410">
    <property type="entry name" value="HYR_dom"/>
</dbReference>
<evidence type="ECO:0000256" key="9">
    <source>
        <dbReference type="SAM" id="SignalP"/>
    </source>
</evidence>
<evidence type="ECO:0000256" key="1">
    <source>
        <dbReference type="ARBA" id="ARBA00022536"/>
    </source>
</evidence>
<accession>A0A9Q1CAK6</accession>
<evidence type="ECO:0000256" key="4">
    <source>
        <dbReference type="ARBA" id="ARBA00023157"/>
    </source>
</evidence>
<dbReference type="OrthoDB" id="6157061at2759"/>
<keyword evidence="4" id="KW-1015">Disulfide bond</keyword>
<keyword evidence="5" id="KW-0325">Glycoprotein</keyword>
<sequence>MDKIRLPVLFLLVITYEMTAYAQNCGSSFGEATGEVVSPGFPGNYPANLNCSWTIEASQDLDVVVELTIEQFEVEYSESCLNDSLMVYDGASIDSPMLVSPSCGTKISWPAHPSTIRSTGREMTIVFTTNDAISAGGFRGTFKQVKPREDFFIVVDLNYGTIYRQERSSVKAEALPVFDLLVPIAVDVDPIERKVYFTDGASAIIGRIGIDGSNQETLIASNISVPFGITVDYVTRNVYWTDSGTNTISVARLDGTYRRILVDENLDTPRDIIVEPNGGYIYWSDIGSFPKIERSFGDGSYRTIIVSLGLGQPNGIALDETARKLYWADERLNRIERCSLDGSQRELLKAFGTDIIPVDVVIVEDGIYWTDWNTEGIDVADLNFQEDTVTFIVNGVPTRLLDLAYYSSIAALAPTRDCSLGRLNSGCDELCVLVPSGMKCLSVSPVFDMCPEDINISIKEPTVVEWRKPSVSSPSAVDVDVTSSHGSSSSTIVTPSSSSITVTYHALDIFGNSAHCSFSISVTYDNQAPRVIKCPDDITKELPPSQEKVIVVWEEPEVVDNSGDVSLIQQSNQSGSKFGLGETDVVYVWQDEAKNTAQCKFQIEITQGFEGTGKNGSPAAVVILSILVAGLLLVIIIGGIIWKRKREYRGTICSPVTNDDMTGM</sequence>